<dbReference type="PANTHER" id="PTHR42713">
    <property type="entry name" value="HISTIDINE KINASE-RELATED"/>
    <property type="match status" value="1"/>
</dbReference>
<dbReference type="GO" id="GO:0043565">
    <property type="term" value="F:sequence-specific DNA binding"/>
    <property type="evidence" value="ECO:0007669"/>
    <property type="project" value="InterPro"/>
</dbReference>
<dbReference type="PRINTS" id="PR00032">
    <property type="entry name" value="HTHARAC"/>
</dbReference>
<dbReference type="Proteomes" id="UP000426246">
    <property type="component" value="Chromosome"/>
</dbReference>
<evidence type="ECO:0000256" key="6">
    <source>
        <dbReference type="ARBA" id="ARBA00023125"/>
    </source>
</evidence>
<dbReference type="Pfam" id="PF00072">
    <property type="entry name" value="Response_reg"/>
    <property type="match status" value="1"/>
</dbReference>
<dbReference type="SMART" id="SM00448">
    <property type="entry name" value="REC"/>
    <property type="match status" value="1"/>
</dbReference>
<dbReference type="Gene3D" id="3.40.50.2300">
    <property type="match status" value="1"/>
</dbReference>
<dbReference type="InterPro" id="IPR009057">
    <property type="entry name" value="Homeodomain-like_sf"/>
</dbReference>
<keyword evidence="5" id="KW-0805">Transcription regulation</keyword>
<gene>
    <name evidence="11" type="ORF">EHS13_26505</name>
</gene>
<evidence type="ECO:0000259" key="9">
    <source>
        <dbReference type="PROSITE" id="PS01124"/>
    </source>
</evidence>
<dbReference type="GO" id="GO:0005737">
    <property type="term" value="C:cytoplasm"/>
    <property type="evidence" value="ECO:0007669"/>
    <property type="project" value="UniProtKB-SubCell"/>
</dbReference>
<feature type="domain" description="Response regulatory" evidence="10">
    <location>
        <begin position="11"/>
        <end position="126"/>
    </location>
</feature>
<comment type="subcellular location">
    <subcellularLocation>
        <location evidence="1">Cytoplasm</location>
    </subcellularLocation>
</comment>
<sequence length="532" mass="61679">MSKHRGNPMYNVIIIDDEPKVRKGLGNLIPMLDAEWSVIGEAKNGLEGIELVKSLSPDLVITDIRMPKMNGLDLLNQLRGYPVLVVILSGYGYFEYAQTAIKFGAFEYLLKPIKPMEIQDMLLRIKQSIRMQRGSKQLSELKLDCSTLWKEWLLEEPIAAEPSQRLEELYQVKASFRILIIEIDEIDELILKDRWGDRRLVFFAVRNIVEDIIREEQASECSFMFQHGAQLSYFFMDYPNEQEISLKIIAAIKSWLKFSVSIGISEVHTRLRDTPLAWKQAQEATQNKWIHGQGSVCLYSHFQVEELIAIGYPLALEQALVGAVISGQEEQALERLYTFLDEISTAPAMTFRLFRRFSLQLAAAILRLLYEHKVSDLVMRELSQPADFLESGSTIPKLRVGLTGLIRSSVNSLRWLKEQKNHQTLEPVLEYVQRNYMKDISLEEAVQIAQMSTSYFCAFFRQEVGVTFVEHLTRVRMEKSRQLMIHEDLKLYEIAKMVGYQDVKYFSRVFKRSHNISPAEYRQFFFQKEVEA</sequence>
<reference evidence="12" key="1">
    <citation type="submission" date="2018-11" db="EMBL/GenBank/DDBJ databases">
        <title>Complete genome sequence of Paenibacillus sp. ML311-T8.</title>
        <authorList>
            <person name="Nam Y.-D."/>
            <person name="Kang J."/>
            <person name="Chung W.-H."/>
            <person name="Park Y.S."/>
        </authorList>
    </citation>
    <scope>NUCLEOTIDE SEQUENCE [LARGE SCALE GENOMIC DNA]</scope>
    <source>
        <strain evidence="12">ML311-T8</strain>
    </source>
</reference>
<dbReference type="InterPro" id="IPR018060">
    <property type="entry name" value="HTH_AraC"/>
</dbReference>
<dbReference type="EMBL" id="CP034235">
    <property type="protein sequence ID" value="QGQ98183.1"/>
    <property type="molecule type" value="Genomic_DNA"/>
</dbReference>
<dbReference type="Gene3D" id="1.10.10.60">
    <property type="entry name" value="Homeodomain-like"/>
    <property type="match status" value="2"/>
</dbReference>
<dbReference type="InterPro" id="IPR020449">
    <property type="entry name" value="Tscrpt_reg_AraC-type_HTH"/>
</dbReference>
<protein>
    <submittedName>
        <fullName evidence="11">Response regulator</fullName>
    </submittedName>
</protein>
<keyword evidence="4" id="KW-0902">Two-component regulatory system</keyword>
<evidence type="ECO:0000313" key="12">
    <source>
        <dbReference type="Proteomes" id="UP000426246"/>
    </source>
</evidence>
<dbReference type="GO" id="GO:0000160">
    <property type="term" value="P:phosphorelay signal transduction system"/>
    <property type="evidence" value="ECO:0007669"/>
    <property type="project" value="UniProtKB-KW"/>
</dbReference>
<dbReference type="Pfam" id="PF12833">
    <property type="entry name" value="HTH_18"/>
    <property type="match status" value="1"/>
</dbReference>
<name>A0A6B8RRS1_9BACL</name>
<dbReference type="SUPFAM" id="SSF52172">
    <property type="entry name" value="CheY-like"/>
    <property type="match status" value="1"/>
</dbReference>
<dbReference type="InterPro" id="IPR011006">
    <property type="entry name" value="CheY-like_superfamily"/>
</dbReference>
<dbReference type="SUPFAM" id="SSF46689">
    <property type="entry name" value="Homeodomain-like"/>
    <property type="match status" value="2"/>
</dbReference>
<dbReference type="PROSITE" id="PS50110">
    <property type="entry name" value="RESPONSE_REGULATORY"/>
    <property type="match status" value="1"/>
</dbReference>
<dbReference type="PROSITE" id="PS01124">
    <property type="entry name" value="HTH_ARAC_FAMILY_2"/>
    <property type="match status" value="1"/>
</dbReference>
<evidence type="ECO:0000256" key="2">
    <source>
        <dbReference type="ARBA" id="ARBA00022490"/>
    </source>
</evidence>
<evidence type="ECO:0000256" key="5">
    <source>
        <dbReference type="ARBA" id="ARBA00023015"/>
    </source>
</evidence>
<keyword evidence="3 8" id="KW-0597">Phosphoprotein</keyword>
<feature type="modified residue" description="4-aspartylphosphate" evidence="8">
    <location>
        <position position="63"/>
    </location>
</feature>
<proteinExistence type="predicted"/>
<dbReference type="InterPro" id="IPR001789">
    <property type="entry name" value="Sig_transdc_resp-reg_receiver"/>
</dbReference>
<keyword evidence="7" id="KW-0804">Transcription</keyword>
<dbReference type="GO" id="GO:0003700">
    <property type="term" value="F:DNA-binding transcription factor activity"/>
    <property type="evidence" value="ECO:0007669"/>
    <property type="project" value="InterPro"/>
</dbReference>
<evidence type="ECO:0000256" key="3">
    <source>
        <dbReference type="ARBA" id="ARBA00022553"/>
    </source>
</evidence>
<dbReference type="CDD" id="cd17536">
    <property type="entry name" value="REC_YesN-like"/>
    <property type="match status" value="1"/>
</dbReference>
<evidence type="ECO:0000313" key="11">
    <source>
        <dbReference type="EMBL" id="QGQ98183.1"/>
    </source>
</evidence>
<dbReference type="InterPro" id="IPR041522">
    <property type="entry name" value="CdaR_GGDEF"/>
</dbReference>
<keyword evidence="2" id="KW-0963">Cytoplasm</keyword>
<dbReference type="PANTHER" id="PTHR42713:SF3">
    <property type="entry name" value="TRANSCRIPTIONAL REGULATORY PROTEIN HPTR"/>
    <property type="match status" value="1"/>
</dbReference>
<keyword evidence="12" id="KW-1185">Reference proteome</keyword>
<dbReference type="Pfam" id="PF17853">
    <property type="entry name" value="GGDEF_2"/>
    <property type="match status" value="1"/>
</dbReference>
<evidence type="ECO:0000259" key="10">
    <source>
        <dbReference type="PROSITE" id="PS50110"/>
    </source>
</evidence>
<dbReference type="AlphaFoldDB" id="A0A6B8RRS1"/>
<accession>A0A6B8RRS1</accession>
<evidence type="ECO:0000256" key="7">
    <source>
        <dbReference type="ARBA" id="ARBA00023163"/>
    </source>
</evidence>
<evidence type="ECO:0000256" key="8">
    <source>
        <dbReference type="PROSITE-ProRule" id="PRU00169"/>
    </source>
</evidence>
<evidence type="ECO:0000256" key="1">
    <source>
        <dbReference type="ARBA" id="ARBA00004496"/>
    </source>
</evidence>
<keyword evidence="6" id="KW-0238">DNA-binding</keyword>
<dbReference type="KEGG" id="ppsc:EHS13_26505"/>
<evidence type="ECO:0000256" key="4">
    <source>
        <dbReference type="ARBA" id="ARBA00023012"/>
    </source>
</evidence>
<feature type="domain" description="HTH araC/xylS-type" evidence="9">
    <location>
        <begin position="426"/>
        <end position="524"/>
    </location>
</feature>
<organism evidence="11 12">
    <name type="scientific">Paenibacillus psychroresistens</name>
    <dbReference type="NCBI Taxonomy" id="1778678"/>
    <lineage>
        <taxon>Bacteria</taxon>
        <taxon>Bacillati</taxon>
        <taxon>Bacillota</taxon>
        <taxon>Bacilli</taxon>
        <taxon>Bacillales</taxon>
        <taxon>Paenibacillaceae</taxon>
        <taxon>Paenibacillus</taxon>
    </lineage>
</organism>
<dbReference type="InterPro" id="IPR051552">
    <property type="entry name" value="HptR"/>
</dbReference>
<dbReference type="SMART" id="SM00342">
    <property type="entry name" value="HTH_ARAC"/>
    <property type="match status" value="1"/>
</dbReference>